<sequence length="315" mass="33033">MSDWIDGLPPAAHERIARQRASSTSGSLLSAPAAAALRSSGLAPVGEVFGCLVMQLGWTMGGCGAYGSRGFGTGGFGMLGGGYTTPVTTSGGSSGKYGGFGPYVKAFEKAWYGAVDRMLTEARALGAEGVVGVQVTRKRMENSTWEFTAIGTAVRSVDTALMPRPSRSGEVWYAGLSAEDCAAAILSGLVPRGLVLGISVATKHEDYQLKMQRNSWSNTEVDGLTLLLQAARKDARAQLAARASRVGGSDLVISHSFVGEFETPCGEEKDLHAEAIFVGTVLGPGPMADFRTHKRPGTAAVMTVMPLTDPPSRRR</sequence>
<proteinExistence type="inferred from homology"/>
<evidence type="ECO:0000313" key="3">
    <source>
        <dbReference type="Proteomes" id="UP001501295"/>
    </source>
</evidence>
<keyword evidence="3" id="KW-1185">Reference proteome</keyword>
<dbReference type="Pfam" id="PF01906">
    <property type="entry name" value="YbjQ_1"/>
    <property type="match status" value="1"/>
</dbReference>
<accession>A0ABP8WCI0</accession>
<dbReference type="Proteomes" id="UP001501295">
    <property type="component" value="Unassembled WGS sequence"/>
</dbReference>
<dbReference type="RefSeq" id="WP_345377425.1">
    <property type="nucleotide sequence ID" value="NZ_BAABLM010000012.1"/>
</dbReference>
<dbReference type="InterPro" id="IPR035439">
    <property type="entry name" value="UPF0145_dom_sf"/>
</dbReference>
<reference evidence="3" key="1">
    <citation type="journal article" date="2019" name="Int. J. Syst. Evol. Microbiol.">
        <title>The Global Catalogue of Microorganisms (GCM) 10K type strain sequencing project: providing services to taxonomists for standard genome sequencing and annotation.</title>
        <authorList>
            <consortium name="The Broad Institute Genomics Platform"/>
            <consortium name="The Broad Institute Genome Sequencing Center for Infectious Disease"/>
            <person name="Wu L."/>
            <person name="Ma J."/>
        </authorList>
    </citation>
    <scope>NUCLEOTIDE SEQUENCE [LARGE SCALE GENOMIC DNA]</scope>
    <source>
        <strain evidence="3">JCM 18956</strain>
    </source>
</reference>
<dbReference type="EMBL" id="BAABLM010000012">
    <property type="protein sequence ID" value="GAA4686781.1"/>
    <property type="molecule type" value="Genomic_DNA"/>
</dbReference>
<protein>
    <recommendedName>
        <fullName evidence="4">Heavy metal-binding domain-containing protein</fullName>
    </recommendedName>
</protein>
<dbReference type="SUPFAM" id="SSF117782">
    <property type="entry name" value="YbjQ-like"/>
    <property type="match status" value="1"/>
</dbReference>
<name>A0ABP8WCI0_9MICO</name>
<dbReference type="InterPro" id="IPR002765">
    <property type="entry name" value="UPF0145_YbjQ-like"/>
</dbReference>
<evidence type="ECO:0000256" key="1">
    <source>
        <dbReference type="ARBA" id="ARBA00010751"/>
    </source>
</evidence>
<evidence type="ECO:0000313" key="2">
    <source>
        <dbReference type="EMBL" id="GAA4686781.1"/>
    </source>
</evidence>
<dbReference type="Gene3D" id="3.30.110.70">
    <property type="entry name" value="Hypothetical protein apc22750. Chain B"/>
    <property type="match status" value="1"/>
</dbReference>
<evidence type="ECO:0008006" key="4">
    <source>
        <dbReference type="Google" id="ProtNLM"/>
    </source>
</evidence>
<comment type="similarity">
    <text evidence="1">Belongs to the UPF0145 family.</text>
</comment>
<organism evidence="2 3">
    <name type="scientific">Frondihabitans cladoniiphilus</name>
    <dbReference type="NCBI Taxonomy" id="715785"/>
    <lineage>
        <taxon>Bacteria</taxon>
        <taxon>Bacillati</taxon>
        <taxon>Actinomycetota</taxon>
        <taxon>Actinomycetes</taxon>
        <taxon>Micrococcales</taxon>
        <taxon>Microbacteriaceae</taxon>
        <taxon>Frondihabitans</taxon>
    </lineage>
</organism>
<comment type="caution">
    <text evidence="2">The sequence shown here is derived from an EMBL/GenBank/DDBJ whole genome shotgun (WGS) entry which is preliminary data.</text>
</comment>
<dbReference type="PANTHER" id="PTHR34068">
    <property type="entry name" value="UPF0145 PROTEIN YBJQ"/>
    <property type="match status" value="1"/>
</dbReference>
<gene>
    <name evidence="2" type="ORF">GCM10025780_37000</name>
</gene>